<sequence>MSRERLAALTPRSRDAWRLRWKRNRLPGGCLAAAGAGVIAVPYGAELYRCIAKADRTLR</sequence>
<name>A0ABM7JDF0_9MYCO</name>
<dbReference type="EMBL" id="AP022584">
    <property type="protein sequence ID" value="BBY11818.1"/>
    <property type="molecule type" value="Genomic_DNA"/>
</dbReference>
<proteinExistence type="predicted"/>
<accession>A0ABM7JDF0</accession>
<evidence type="ECO:0000313" key="1">
    <source>
        <dbReference type="EMBL" id="BBY11818.1"/>
    </source>
</evidence>
<evidence type="ECO:0000313" key="2">
    <source>
        <dbReference type="Proteomes" id="UP000466831"/>
    </source>
</evidence>
<keyword evidence="2" id="KW-1185">Reference proteome</keyword>
<gene>
    <name evidence="1" type="ORF">MMARJ_25580</name>
</gene>
<dbReference type="Proteomes" id="UP000466831">
    <property type="component" value="Chromosome"/>
</dbReference>
<organism evidence="1 2">
    <name type="scientific">Mycobacterium marseillense</name>
    <dbReference type="NCBI Taxonomy" id="701042"/>
    <lineage>
        <taxon>Bacteria</taxon>
        <taxon>Bacillati</taxon>
        <taxon>Actinomycetota</taxon>
        <taxon>Actinomycetes</taxon>
        <taxon>Mycobacteriales</taxon>
        <taxon>Mycobacteriaceae</taxon>
        <taxon>Mycobacterium</taxon>
        <taxon>Mycobacterium avium complex (MAC)</taxon>
    </lineage>
</organism>
<reference evidence="1 2" key="1">
    <citation type="journal article" date="2019" name="Emerg. Microbes Infect.">
        <title>Comprehensive subspecies identification of 175 nontuberculous mycobacteria species based on 7547 genomic profiles.</title>
        <authorList>
            <person name="Matsumoto Y."/>
            <person name="Kinjo T."/>
            <person name="Motooka D."/>
            <person name="Nabeya D."/>
            <person name="Jung N."/>
            <person name="Uechi K."/>
            <person name="Horii T."/>
            <person name="Iida T."/>
            <person name="Fujita J."/>
            <person name="Nakamura S."/>
        </authorList>
    </citation>
    <scope>NUCLEOTIDE SEQUENCE [LARGE SCALE GENOMIC DNA]</scope>
    <source>
        <strain evidence="1 2">JCM 17324</strain>
    </source>
</reference>
<protein>
    <submittedName>
        <fullName evidence="1">Uncharacterized protein</fullName>
    </submittedName>
</protein>